<evidence type="ECO:0000313" key="1">
    <source>
        <dbReference type="EMBL" id="OWJ78582.1"/>
    </source>
</evidence>
<dbReference type="AlphaFoldDB" id="A0A212ACG5"/>
<dbReference type="Proteomes" id="UP000196878">
    <property type="component" value="Unassembled WGS sequence"/>
</dbReference>
<evidence type="ECO:0000313" key="2">
    <source>
        <dbReference type="Proteomes" id="UP000196878"/>
    </source>
</evidence>
<organism evidence="1 2">
    <name type="scientific">Haematobacter genomosp. 1</name>
    <dbReference type="NCBI Taxonomy" id="366618"/>
    <lineage>
        <taxon>Bacteria</taxon>
        <taxon>Pseudomonadati</taxon>
        <taxon>Pseudomonadota</taxon>
        <taxon>Alphaproteobacteria</taxon>
        <taxon>Rhodobacterales</taxon>
        <taxon>Paracoccaceae</taxon>
        <taxon>Haematobacter</taxon>
    </lineage>
</organism>
<name>A0A212ACG5_9RHOB</name>
<accession>A0A212ACG5</accession>
<sequence>MSDEDYGYYGVSEMDLWRLADCFSVINAATLIAGLWPGERGYDEQYDSYFFRPDRTGEKLSRFSAVLQSMKASILSNKLEARMAFPSRIRNGSEDTGSYQSDELHIPQLPLLLCIENGGKLMAAVNGQWKIDSEIFVRSTPDWDETYVETDELKRWLKARGVFPPFFFPQGDENGIMNADNPRYSAKLACALAAWKDVASPRKGKSVKQSLKDWVISNGVRFGLGEDGVVSETAAEEIAKIANWNLKGGATPTMVCDTPGGGSGVVLPKEPQNYTTICSDRTENQSSQDEDFPF</sequence>
<comment type="caution">
    <text evidence="1">The sequence shown here is derived from an EMBL/GenBank/DDBJ whole genome shotgun (WGS) entry which is preliminary data.</text>
</comment>
<keyword evidence="2" id="KW-1185">Reference proteome</keyword>
<dbReference type="EMBL" id="NIPW01000011">
    <property type="protein sequence ID" value="OWJ78582.1"/>
    <property type="molecule type" value="Genomic_DNA"/>
</dbReference>
<protein>
    <submittedName>
        <fullName evidence="1">Uncharacterized protein</fullName>
    </submittedName>
</protein>
<gene>
    <name evidence="1" type="ORF">CDV49_09200</name>
</gene>
<dbReference type="OrthoDB" id="7926522at2"/>
<reference evidence="1 2" key="1">
    <citation type="submission" date="2016-12" db="EMBL/GenBank/DDBJ databases">
        <title>Comparison of Traditional DNA-DNA Hybridization with In Silico Genomic Analysis.</title>
        <authorList>
            <person name="Nicholson A.C."/>
            <person name="Humrighouse B.W."/>
            <person name="Graziano J."/>
            <person name="Lasker B."/>
            <person name="Whitney A.M."/>
            <person name="Mcquiston J.R."/>
        </authorList>
    </citation>
    <scope>NUCLEOTIDE SEQUENCE [LARGE SCALE GENOMIC DNA]</scope>
    <source>
        <strain evidence="1 2">H2240</strain>
    </source>
</reference>
<dbReference type="RefSeq" id="WP_088215234.1">
    <property type="nucleotide sequence ID" value="NZ_NIPW01000011.1"/>
</dbReference>
<proteinExistence type="predicted"/>